<sequence length="244" mass="26670">MNVEVQVVRLEVELLEEQVLLDPALLCRWELMVGEPGPREGQEQEVVRPGVALIAAACLCWALDNNLTQRLSLKDPFQVVRLKKRGAGVFNTALALVLGAKIPGARVAALALGLGVLSYGVSVVLDTHALRLHGAAREAAYFATAPFVGALAAVPLLGESLGAAELAAMGLMVLGVVLLASERHAHVHVHEPMEHEHLHFHDEHHQHEHGADDPPGEPHSHMHRHERLVHDHPHVPDLHHRHEH</sequence>
<dbReference type="SUPFAM" id="SSF103481">
    <property type="entry name" value="Multidrug resistance efflux transporter EmrE"/>
    <property type="match status" value="1"/>
</dbReference>
<evidence type="ECO:0000256" key="3">
    <source>
        <dbReference type="ARBA" id="ARBA00022692"/>
    </source>
</evidence>
<dbReference type="AlphaFoldDB" id="A0A1I2EKQ9"/>
<feature type="transmembrane region" description="Helical" evidence="7">
    <location>
        <begin position="108"/>
        <end position="127"/>
    </location>
</feature>
<dbReference type="Pfam" id="PF00892">
    <property type="entry name" value="EamA"/>
    <property type="match status" value="1"/>
</dbReference>
<feature type="transmembrane region" description="Helical" evidence="7">
    <location>
        <begin position="163"/>
        <end position="180"/>
    </location>
</feature>
<dbReference type="InterPro" id="IPR051258">
    <property type="entry name" value="Diverse_Substrate_Transporter"/>
</dbReference>
<feature type="region of interest" description="Disordered" evidence="6">
    <location>
        <begin position="201"/>
        <end position="223"/>
    </location>
</feature>
<name>A0A1I2EKQ9_9BACT</name>
<evidence type="ECO:0000256" key="2">
    <source>
        <dbReference type="ARBA" id="ARBA00022475"/>
    </source>
</evidence>
<feature type="compositionally biased region" description="Basic and acidic residues" evidence="6">
    <location>
        <begin position="201"/>
        <end position="220"/>
    </location>
</feature>
<keyword evidence="3 7" id="KW-0812">Transmembrane</keyword>
<feature type="transmembrane region" description="Helical" evidence="7">
    <location>
        <begin position="139"/>
        <end position="157"/>
    </location>
</feature>
<dbReference type="InterPro" id="IPR037185">
    <property type="entry name" value="EmrE-like"/>
</dbReference>
<dbReference type="EMBL" id="FOMX01000023">
    <property type="protein sequence ID" value="SFE93704.1"/>
    <property type="molecule type" value="Genomic_DNA"/>
</dbReference>
<dbReference type="PANTHER" id="PTHR42920:SF11">
    <property type="entry name" value="INNER MEMBRANE PROTEIN YTFF"/>
    <property type="match status" value="1"/>
</dbReference>
<keyword evidence="4 7" id="KW-1133">Transmembrane helix</keyword>
<keyword evidence="10" id="KW-1185">Reference proteome</keyword>
<evidence type="ECO:0000259" key="8">
    <source>
        <dbReference type="Pfam" id="PF00892"/>
    </source>
</evidence>
<dbReference type="InterPro" id="IPR000620">
    <property type="entry name" value="EamA_dom"/>
</dbReference>
<evidence type="ECO:0000313" key="9">
    <source>
        <dbReference type="EMBL" id="SFE93704.1"/>
    </source>
</evidence>
<dbReference type="Gene3D" id="1.10.3730.20">
    <property type="match status" value="1"/>
</dbReference>
<dbReference type="Proteomes" id="UP000199400">
    <property type="component" value="Unassembled WGS sequence"/>
</dbReference>
<dbReference type="GO" id="GO:0005886">
    <property type="term" value="C:plasma membrane"/>
    <property type="evidence" value="ECO:0007669"/>
    <property type="project" value="UniProtKB-SubCell"/>
</dbReference>
<reference evidence="10" key="1">
    <citation type="submission" date="2016-10" db="EMBL/GenBank/DDBJ databases">
        <authorList>
            <person name="Varghese N."/>
            <person name="Submissions S."/>
        </authorList>
    </citation>
    <scope>NUCLEOTIDE SEQUENCE [LARGE SCALE GENOMIC DNA]</scope>
    <source>
        <strain evidence="10">ATCC 25963</strain>
    </source>
</reference>
<protein>
    <submittedName>
        <fullName evidence="9">EamA-like transporter family protein</fullName>
    </submittedName>
</protein>
<evidence type="ECO:0000256" key="5">
    <source>
        <dbReference type="ARBA" id="ARBA00023136"/>
    </source>
</evidence>
<gene>
    <name evidence="9" type="ORF">SAMN02745121_06125</name>
</gene>
<comment type="subcellular location">
    <subcellularLocation>
        <location evidence="1">Cell membrane</location>
        <topology evidence="1">Multi-pass membrane protein</topology>
    </subcellularLocation>
</comment>
<evidence type="ECO:0000256" key="6">
    <source>
        <dbReference type="SAM" id="MobiDB-lite"/>
    </source>
</evidence>
<evidence type="ECO:0000256" key="4">
    <source>
        <dbReference type="ARBA" id="ARBA00022989"/>
    </source>
</evidence>
<proteinExistence type="predicted"/>
<evidence type="ECO:0000256" key="7">
    <source>
        <dbReference type="SAM" id="Phobius"/>
    </source>
</evidence>
<dbReference type="PANTHER" id="PTHR42920">
    <property type="entry name" value="OS03G0707200 PROTEIN-RELATED"/>
    <property type="match status" value="1"/>
</dbReference>
<organism evidence="9 10">
    <name type="scientific">Nannocystis exedens</name>
    <dbReference type="NCBI Taxonomy" id="54"/>
    <lineage>
        <taxon>Bacteria</taxon>
        <taxon>Pseudomonadati</taxon>
        <taxon>Myxococcota</taxon>
        <taxon>Polyangia</taxon>
        <taxon>Nannocystales</taxon>
        <taxon>Nannocystaceae</taxon>
        <taxon>Nannocystis</taxon>
    </lineage>
</organism>
<evidence type="ECO:0000313" key="10">
    <source>
        <dbReference type="Proteomes" id="UP000199400"/>
    </source>
</evidence>
<keyword evidence="5 7" id="KW-0472">Membrane</keyword>
<accession>A0A1I2EKQ9</accession>
<evidence type="ECO:0000256" key="1">
    <source>
        <dbReference type="ARBA" id="ARBA00004651"/>
    </source>
</evidence>
<feature type="domain" description="EamA" evidence="8">
    <location>
        <begin position="49"/>
        <end position="179"/>
    </location>
</feature>
<keyword evidence="2" id="KW-1003">Cell membrane</keyword>